<protein>
    <submittedName>
        <fullName evidence="2">Thioesterase domain-containing protein</fullName>
    </submittedName>
</protein>
<organism evidence="2 3">
    <name type="scientific">Streptomyces dubilierae</name>
    <dbReference type="NCBI Taxonomy" id="3075533"/>
    <lineage>
        <taxon>Bacteria</taxon>
        <taxon>Bacillati</taxon>
        <taxon>Actinomycetota</taxon>
        <taxon>Actinomycetes</taxon>
        <taxon>Kitasatosporales</taxon>
        <taxon>Streptomycetaceae</taxon>
        <taxon>Streptomyces</taxon>
    </lineage>
</organism>
<evidence type="ECO:0000259" key="1">
    <source>
        <dbReference type="SMART" id="SM00824"/>
    </source>
</evidence>
<dbReference type="InterPro" id="IPR029058">
    <property type="entry name" value="AB_hydrolase_fold"/>
</dbReference>
<proteinExistence type="predicted"/>
<evidence type="ECO:0000313" key="2">
    <source>
        <dbReference type="EMBL" id="MDT0390855.1"/>
    </source>
</evidence>
<dbReference type="InterPro" id="IPR020802">
    <property type="entry name" value="TesA-like"/>
</dbReference>
<sequence length="241" mass="26091">MSRADVDVAQPVLMPMGRPRPGRCSVLVHAAGGGVGAYTGVGFALRRSGPVFALRGYGLAPGEEPDRSVAAMTDRYWSLLAELPEPPGLLFGWSLGGVVAWELAARLAEEGRRPRVVMVDSPAARIDRDPASARRWRERVHASLAADDSGVPADRVAATADAHLDAVVSYRAETRHDCPALLMPCADEDNDDHLAVWRRVAPRLTVRPLPGGHFTAFDGERLPLLLDHLRAFLTTTEEQHA</sequence>
<evidence type="ECO:0000313" key="3">
    <source>
        <dbReference type="Proteomes" id="UP001183586"/>
    </source>
</evidence>
<keyword evidence="3" id="KW-1185">Reference proteome</keyword>
<gene>
    <name evidence="2" type="ORF">RM641_25840</name>
</gene>
<dbReference type="SUPFAM" id="SSF53474">
    <property type="entry name" value="alpha/beta-Hydrolases"/>
    <property type="match status" value="1"/>
</dbReference>
<dbReference type="EMBL" id="JAVREU010000013">
    <property type="protein sequence ID" value="MDT0390855.1"/>
    <property type="molecule type" value="Genomic_DNA"/>
</dbReference>
<feature type="domain" description="Thioesterase TesA-like" evidence="1">
    <location>
        <begin position="29"/>
        <end position="233"/>
    </location>
</feature>
<dbReference type="Gene3D" id="3.40.50.1820">
    <property type="entry name" value="alpha/beta hydrolase"/>
    <property type="match status" value="1"/>
</dbReference>
<name>A0ABU2PJD3_9ACTN</name>
<comment type="caution">
    <text evidence="2">The sequence shown here is derived from an EMBL/GenBank/DDBJ whole genome shotgun (WGS) entry which is preliminary data.</text>
</comment>
<dbReference type="InterPro" id="IPR001031">
    <property type="entry name" value="Thioesterase"/>
</dbReference>
<dbReference type="Pfam" id="PF00975">
    <property type="entry name" value="Thioesterase"/>
    <property type="match status" value="1"/>
</dbReference>
<accession>A0ABU2PJD3</accession>
<dbReference type="Proteomes" id="UP001183586">
    <property type="component" value="Unassembled WGS sequence"/>
</dbReference>
<reference evidence="3" key="1">
    <citation type="submission" date="2023-07" db="EMBL/GenBank/DDBJ databases">
        <title>30 novel species of actinomycetes from the DSMZ collection.</title>
        <authorList>
            <person name="Nouioui I."/>
        </authorList>
    </citation>
    <scope>NUCLEOTIDE SEQUENCE [LARGE SCALE GENOMIC DNA]</scope>
    <source>
        <strain evidence="3">DSM 41921</strain>
    </source>
</reference>
<dbReference type="RefSeq" id="WP_311685761.1">
    <property type="nucleotide sequence ID" value="NZ_JAVREU010000013.1"/>
</dbReference>
<dbReference type="SMART" id="SM00824">
    <property type="entry name" value="PKS_TE"/>
    <property type="match status" value="1"/>
</dbReference>